<evidence type="ECO:0000313" key="2">
    <source>
        <dbReference type="Proteomes" id="UP001227268"/>
    </source>
</evidence>
<gene>
    <name evidence="1" type="ORF">QFC21_005532</name>
</gene>
<dbReference type="EMBL" id="JASBWT010000021">
    <property type="protein sequence ID" value="KAJ9095660.1"/>
    <property type="molecule type" value="Genomic_DNA"/>
</dbReference>
<comment type="caution">
    <text evidence="1">The sequence shown here is derived from an EMBL/GenBank/DDBJ whole genome shotgun (WGS) entry which is preliminary data.</text>
</comment>
<evidence type="ECO:0000313" key="1">
    <source>
        <dbReference type="EMBL" id="KAJ9095660.1"/>
    </source>
</evidence>
<accession>A0ACC2V960</accession>
<keyword evidence="2" id="KW-1185">Reference proteome</keyword>
<proteinExistence type="predicted"/>
<reference evidence="1" key="1">
    <citation type="submission" date="2023-04" db="EMBL/GenBank/DDBJ databases">
        <title>Draft Genome sequencing of Naganishia species isolated from polar environments using Oxford Nanopore Technology.</title>
        <authorList>
            <person name="Leo P."/>
            <person name="Venkateswaran K."/>
        </authorList>
    </citation>
    <scope>NUCLEOTIDE SEQUENCE</scope>
    <source>
        <strain evidence="1">MNA-CCFEE 5423</strain>
    </source>
</reference>
<organism evidence="1 2">
    <name type="scientific">Naganishia friedmannii</name>
    <dbReference type="NCBI Taxonomy" id="89922"/>
    <lineage>
        <taxon>Eukaryota</taxon>
        <taxon>Fungi</taxon>
        <taxon>Dikarya</taxon>
        <taxon>Basidiomycota</taxon>
        <taxon>Agaricomycotina</taxon>
        <taxon>Tremellomycetes</taxon>
        <taxon>Filobasidiales</taxon>
        <taxon>Filobasidiaceae</taxon>
        <taxon>Naganishia</taxon>
    </lineage>
</organism>
<sequence>MSFTLQTRTTLINHHPGLTRSVVHHARPARRPHYPSPLTPLVVKPTAGTSRPQPARREPTTPPHTLLADSSGVQRGLTFHYAPPPSAPSYSNGVVPDLLRWVQGAQVRASEQAGAPLLLRPGQAVVGDKELQVVRSLTADVVAEIQKLRNEDPRKWTRRALAERFQIPATATHHLARLAPAPKTHRAQLVQQAQTTRDGWTWRKRVARDAREVRKEFW</sequence>
<protein>
    <submittedName>
        <fullName evidence="1">Uncharacterized protein</fullName>
    </submittedName>
</protein>
<dbReference type="Proteomes" id="UP001227268">
    <property type="component" value="Unassembled WGS sequence"/>
</dbReference>
<name>A0ACC2V960_9TREE</name>